<dbReference type="InterPro" id="IPR020904">
    <property type="entry name" value="Sc_DH/Rdtase_CS"/>
</dbReference>
<reference evidence="3 4" key="1">
    <citation type="submission" date="2015-11" db="EMBL/GenBank/DDBJ databases">
        <title>Draft Genome Sequence of the Strain BR 10303 (Bradyrhizobium sp.) isolated from nodules of Centrolobium paraense.</title>
        <authorList>
            <person name="Zelli J.E."/>
            <person name="Simoes-Araujo J.L."/>
            <person name="Barauna A.C."/>
            <person name="Silva K."/>
        </authorList>
    </citation>
    <scope>NUCLEOTIDE SEQUENCE [LARGE SCALE GENOMIC DNA]</scope>
    <source>
        <strain evidence="3 4">BR 10303</strain>
    </source>
</reference>
<proteinExistence type="inferred from homology"/>
<keyword evidence="2" id="KW-0560">Oxidoreductase</keyword>
<dbReference type="PRINTS" id="PR00080">
    <property type="entry name" value="SDRFAMILY"/>
</dbReference>
<comment type="similarity">
    <text evidence="1">Belongs to the short-chain dehydrogenases/reductases (SDR) family.</text>
</comment>
<accession>A0A109JUV5</accession>
<dbReference type="CDD" id="cd05233">
    <property type="entry name" value="SDR_c"/>
    <property type="match status" value="1"/>
</dbReference>
<dbReference type="Proteomes" id="UP000057737">
    <property type="component" value="Unassembled WGS sequence"/>
</dbReference>
<dbReference type="InterPro" id="IPR051122">
    <property type="entry name" value="SDR_DHRS6-like"/>
</dbReference>
<evidence type="ECO:0000313" key="4">
    <source>
        <dbReference type="Proteomes" id="UP000057737"/>
    </source>
</evidence>
<dbReference type="RefSeq" id="WP_066507277.1">
    <property type="nucleotide sequence ID" value="NZ_LNCU01000062.1"/>
</dbReference>
<organism evidence="3 4">
    <name type="scientific">Bradyrhizobium macuxiense</name>
    <dbReference type="NCBI Taxonomy" id="1755647"/>
    <lineage>
        <taxon>Bacteria</taxon>
        <taxon>Pseudomonadati</taxon>
        <taxon>Pseudomonadota</taxon>
        <taxon>Alphaproteobacteria</taxon>
        <taxon>Hyphomicrobiales</taxon>
        <taxon>Nitrobacteraceae</taxon>
        <taxon>Bradyrhizobium</taxon>
    </lineage>
</organism>
<evidence type="ECO:0000313" key="3">
    <source>
        <dbReference type="EMBL" id="KWV55541.1"/>
    </source>
</evidence>
<dbReference type="PROSITE" id="PS00061">
    <property type="entry name" value="ADH_SHORT"/>
    <property type="match status" value="1"/>
</dbReference>
<comment type="caution">
    <text evidence="3">The sequence shown here is derived from an EMBL/GenBank/DDBJ whole genome shotgun (WGS) entry which is preliminary data.</text>
</comment>
<protein>
    <submittedName>
        <fullName evidence="3">Oxidoreductase</fullName>
    </submittedName>
</protein>
<dbReference type="AlphaFoldDB" id="A0A109JUV5"/>
<evidence type="ECO:0000256" key="2">
    <source>
        <dbReference type="ARBA" id="ARBA00023002"/>
    </source>
</evidence>
<name>A0A109JUV5_9BRAD</name>
<dbReference type="Gene3D" id="3.40.50.720">
    <property type="entry name" value="NAD(P)-binding Rossmann-like Domain"/>
    <property type="match status" value="1"/>
</dbReference>
<dbReference type="Pfam" id="PF13561">
    <property type="entry name" value="adh_short_C2"/>
    <property type="match status" value="1"/>
</dbReference>
<keyword evidence="4" id="KW-1185">Reference proteome</keyword>
<dbReference type="EMBL" id="LNCU01000062">
    <property type="protein sequence ID" value="KWV55541.1"/>
    <property type="molecule type" value="Genomic_DNA"/>
</dbReference>
<gene>
    <name evidence="3" type="ORF">AS156_05660</name>
</gene>
<dbReference type="SUPFAM" id="SSF51735">
    <property type="entry name" value="NAD(P)-binding Rossmann-fold domains"/>
    <property type="match status" value="1"/>
</dbReference>
<sequence>MSRLEGKAAVISGGNSGIGLAIAQRFAKEGAHVFIFGRRRKALDEAVQRIDGKVTAIQADASKLDDLDRVADTVRKAKGKVDVVVSNAGFTEQVPLRDITEEHYDRTFNLMAKGPLFLVQKMLPMMGAGGSIILVSSAMHSMGLANHSTYAATKAAVRSYVRTWAAEFKDSGIRANLLSPGVVDTPILDSQATTSEEAAAIRKMYASYTPMLRLGQPEELANAALFLASDESSFMTGSDMLVDGGVSNV</sequence>
<dbReference type="PRINTS" id="PR00081">
    <property type="entry name" value="GDHRDH"/>
</dbReference>
<evidence type="ECO:0000256" key="1">
    <source>
        <dbReference type="ARBA" id="ARBA00006484"/>
    </source>
</evidence>
<dbReference type="GO" id="GO:0016491">
    <property type="term" value="F:oxidoreductase activity"/>
    <property type="evidence" value="ECO:0007669"/>
    <property type="project" value="UniProtKB-KW"/>
</dbReference>
<dbReference type="InterPro" id="IPR002347">
    <property type="entry name" value="SDR_fam"/>
</dbReference>
<dbReference type="FunFam" id="3.40.50.720:FF:000084">
    <property type="entry name" value="Short-chain dehydrogenase reductase"/>
    <property type="match status" value="1"/>
</dbReference>
<dbReference type="InterPro" id="IPR036291">
    <property type="entry name" value="NAD(P)-bd_dom_sf"/>
</dbReference>
<dbReference type="PANTHER" id="PTHR43477:SF1">
    <property type="entry name" value="DIHYDROANTICAPSIN 7-DEHYDROGENASE"/>
    <property type="match status" value="1"/>
</dbReference>
<dbReference type="OrthoDB" id="9803333at2"/>
<dbReference type="PANTHER" id="PTHR43477">
    <property type="entry name" value="DIHYDROANTICAPSIN 7-DEHYDROGENASE"/>
    <property type="match status" value="1"/>
</dbReference>